<dbReference type="GO" id="GO:0016020">
    <property type="term" value="C:membrane"/>
    <property type="evidence" value="ECO:0007669"/>
    <property type="project" value="TreeGrafter"/>
</dbReference>
<gene>
    <name evidence="2" type="ORF">E6C55_09405</name>
</gene>
<dbReference type="GO" id="GO:0016787">
    <property type="term" value="F:hydrolase activity"/>
    <property type="evidence" value="ECO:0007669"/>
    <property type="project" value="UniProtKB-KW"/>
</dbReference>
<reference evidence="2 3" key="1">
    <citation type="submission" date="2019-04" db="EMBL/GenBank/DDBJ databases">
        <title>Cohnella sp. nov. isolated from preserved vegetables.</title>
        <authorList>
            <person name="Lin S.-Y."/>
            <person name="Hung M.-H."/>
            <person name="Young C.-C."/>
        </authorList>
    </citation>
    <scope>NUCLEOTIDE SEQUENCE [LARGE SCALE GENOMIC DNA]</scope>
    <source>
        <strain evidence="2 3">CC-MHH1044</strain>
    </source>
</reference>
<name>A0A4S4C170_9BACL</name>
<sequence>MEGVWSAAGGEGVRDEAANGARGIRELTVTGPAGKLRLLASGHEQGRPVLFIHGITENAEAFVPIMRGLPAEYGAYALDLRGRGGSDKPEKGYGALDYALDLLAVWNGFSGHAEKPVLVGHSMGGRAACSFAALYPDLLGAVVLIDPPLSGPGRPPFPMPIGRFLEPKRALEAGDMARFRSYYTAPGFDYERKAKELRECSEAAIVGSYEAMNRDPFHAYYRMLKIPALLIAAGASPLIPQEAEDELKAMNPGVGVVRYEDVGHEVHKLAPERLTEELIRYLATLS</sequence>
<dbReference type="PRINTS" id="PR00111">
    <property type="entry name" value="ABHYDROLASE"/>
</dbReference>
<dbReference type="PANTHER" id="PTHR43798">
    <property type="entry name" value="MONOACYLGLYCEROL LIPASE"/>
    <property type="match status" value="1"/>
</dbReference>
<evidence type="ECO:0000313" key="2">
    <source>
        <dbReference type="EMBL" id="THF81315.1"/>
    </source>
</evidence>
<proteinExistence type="predicted"/>
<dbReference type="OrthoDB" id="2645723at2"/>
<protein>
    <submittedName>
        <fullName evidence="2">Alpha/beta hydrolase</fullName>
    </submittedName>
</protein>
<dbReference type="Gene3D" id="3.40.50.1820">
    <property type="entry name" value="alpha/beta hydrolase"/>
    <property type="match status" value="1"/>
</dbReference>
<dbReference type="InterPro" id="IPR050266">
    <property type="entry name" value="AB_hydrolase_sf"/>
</dbReference>
<dbReference type="InterPro" id="IPR029058">
    <property type="entry name" value="AB_hydrolase_fold"/>
</dbReference>
<dbReference type="EMBL" id="SSOB01000009">
    <property type="protein sequence ID" value="THF81315.1"/>
    <property type="molecule type" value="Genomic_DNA"/>
</dbReference>
<dbReference type="PANTHER" id="PTHR43798:SF33">
    <property type="entry name" value="HYDROLASE, PUTATIVE (AFU_ORTHOLOGUE AFUA_2G14860)-RELATED"/>
    <property type="match status" value="1"/>
</dbReference>
<keyword evidence="2" id="KW-0378">Hydrolase</keyword>
<dbReference type="SUPFAM" id="SSF53474">
    <property type="entry name" value="alpha/beta-Hydrolases"/>
    <property type="match status" value="1"/>
</dbReference>
<dbReference type="InterPro" id="IPR000073">
    <property type="entry name" value="AB_hydrolase_1"/>
</dbReference>
<evidence type="ECO:0000313" key="3">
    <source>
        <dbReference type="Proteomes" id="UP000310636"/>
    </source>
</evidence>
<comment type="caution">
    <text evidence="2">The sequence shown here is derived from an EMBL/GenBank/DDBJ whole genome shotgun (WGS) entry which is preliminary data.</text>
</comment>
<evidence type="ECO:0000259" key="1">
    <source>
        <dbReference type="Pfam" id="PF12697"/>
    </source>
</evidence>
<feature type="domain" description="AB hydrolase-1" evidence="1">
    <location>
        <begin position="49"/>
        <end position="274"/>
    </location>
</feature>
<dbReference type="Pfam" id="PF12697">
    <property type="entry name" value="Abhydrolase_6"/>
    <property type="match status" value="1"/>
</dbReference>
<dbReference type="Proteomes" id="UP000310636">
    <property type="component" value="Unassembled WGS sequence"/>
</dbReference>
<accession>A0A4S4C170</accession>
<dbReference type="RefSeq" id="WP_136369525.1">
    <property type="nucleotide sequence ID" value="NZ_SSOB01000009.1"/>
</dbReference>
<dbReference type="AlphaFoldDB" id="A0A4S4C170"/>
<organism evidence="2 3">
    <name type="scientific">Cohnella fermenti</name>
    <dbReference type="NCBI Taxonomy" id="2565925"/>
    <lineage>
        <taxon>Bacteria</taxon>
        <taxon>Bacillati</taxon>
        <taxon>Bacillota</taxon>
        <taxon>Bacilli</taxon>
        <taxon>Bacillales</taxon>
        <taxon>Paenibacillaceae</taxon>
        <taxon>Cohnella</taxon>
    </lineage>
</organism>
<keyword evidence="3" id="KW-1185">Reference proteome</keyword>